<dbReference type="OrthoDB" id="5348404at2759"/>
<dbReference type="InterPro" id="IPR005178">
    <property type="entry name" value="Ostalpha/TMEM184C"/>
</dbReference>
<dbReference type="AlphaFoldDB" id="A0A1E3B4S0"/>
<proteinExistence type="predicted"/>
<evidence type="ECO:0008006" key="9">
    <source>
        <dbReference type="Google" id="ProtNLM"/>
    </source>
</evidence>
<dbReference type="VEuPathDB" id="FungiDB:SI65_08409"/>
<comment type="caution">
    <text evidence="7">The sequence shown here is derived from an EMBL/GenBank/DDBJ whole genome shotgun (WGS) entry which is preliminary data.</text>
</comment>
<feature type="transmembrane region" description="Helical" evidence="6">
    <location>
        <begin position="201"/>
        <end position="222"/>
    </location>
</feature>
<accession>A0A1E3B4S0</accession>
<dbReference type="GO" id="GO:0016020">
    <property type="term" value="C:membrane"/>
    <property type="evidence" value="ECO:0007669"/>
    <property type="project" value="UniProtKB-SubCell"/>
</dbReference>
<dbReference type="Proteomes" id="UP000094569">
    <property type="component" value="Unassembled WGS sequence"/>
</dbReference>
<evidence type="ECO:0000256" key="3">
    <source>
        <dbReference type="ARBA" id="ARBA00022989"/>
    </source>
</evidence>
<keyword evidence="2 6" id="KW-0812">Transmembrane</keyword>
<evidence type="ECO:0000256" key="4">
    <source>
        <dbReference type="ARBA" id="ARBA00023136"/>
    </source>
</evidence>
<name>A0A1E3B4S0_ASPCR</name>
<dbReference type="SMART" id="SM01417">
    <property type="entry name" value="Solute_trans_a"/>
    <property type="match status" value="1"/>
</dbReference>
<organism evidence="7 8">
    <name type="scientific">Aspergillus cristatus</name>
    <name type="common">Chinese Fuzhuan brick tea-fermentation fungus</name>
    <name type="synonym">Eurotium cristatum</name>
    <dbReference type="NCBI Taxonomy" id="573508"/>
    <lineage>
        <taxon>Eukaryota</taxon>
        <taxon>Fungi</taxon>
        <taxon>Dikarya</taxon>
        <taxon>Ascomycota</taxon>
        <taxon>Pezizomycotina</taxon>
        <taxon>Eurotiomycetes</taxon>
        <taxon>Eurotiomycetidae</taxon>
        <taxon>Eurotiales</taxon>
        <taxon>Aspergillaceae</taxon>
        <taxon>Aspergillus</taxon>
        <taxon>Aspergillus subgen. Aspergillus</taxon>
    </lineage>
</organism>
<dbReference type="STRING" id="573508.A0A1E3B4S0"/>
<protein>
    <recommendedName>
        <fullName evidence="9">Transmembrane protein 184</fullName>
    </recommendedName>
</protein>
<dbReference type="PANTHER" id="PTHR23423">
    <property type="entry name" value="ORGANIC SOLUTE TRANSPORTER-RELATED"/>
    <property type="match status" value="1"/>
</dbReference>
<feature type="compositionally biased region" description="Polar residues" evidence="5">
    <location>
        <begin position="589"/>
        <end position="604"/>
    </location>
</feature>
<keyword evidence="4 6" id="KW-0472">Membrane</keyword>
<feature type="region of interest" description="Disordered" evidence="5">
    <location>
        <begin position="454"/>
        <end position="636"/>
    </location>
</feature>
<dbReference type="Pfam" id="PF03619">
    <property type="entry name" value="Solute_trans_a"/>
    <property type="match status" value="1"/>
</dbReference>
<evidence type="ECO:0000256" key="1">
    <source>
        <dbReference type="ARBA" id="ARBA00004141"/>
    </source>
</evidence>
<sequence>MEHAVGNRNDIWSTTTMAASAPGGTGSSLARAVVIVSGVSSLVASLLSLVSIWLQTKNYRKPLLQRYVVRILLMVPIYAASSWTSIVSLTASQFLDPVRDVYEAFTIYTFFQLLINFLGGERALIIMTHGRPPVQHAWPLNHVFPKVDISDPHTFLAVKRGILQYTWLKPILALASIIMKATGTYQEGYLGLTSGYLWTGLVYNVSVTLSLYSLAMFWVCLHDDLKPFRPVPKFLCVKLIIFASYWQGFFLSILQWLGALSNGVAGYTPDNLAAAIQDTLICFEMPIFAITHWYAFSWHDYADKSISAARLPVIYALRDAFGPQDLIEDTKMTLRGENYEYRLFDSGDNIIPHAESASRVKRVMDGMRYERGGKGKYWIPRPGEVNSRTPLLAGETSSGRDRRSSTLERFRAYGELEESTLDDEDERLFTKARALEFGDWNYPVITANEVPRDQRLGYPRPYQSYQSLRSSGQSSQSSEPIKKARKHRKSRASSDAAHGTEGHRSPKNVKAPRKKSSLGETGALQREASSTSHGSRRGQLVDLVVENREAEEQERVHVQKTLGSAWAGPERRHFERVSDHTAEEPPNVETPQNVESEQPNVESTETTRWEDSPDEEPPKGPAWAYGPLEEENVWDK</sequence>
<feature type="transmembrane region" description="Helical" evidence="6">
    <location>
        <begin position="101"/>
        <end position="119"/>
    </location>
</feature>
<keyword evidence="8" id="KW-1185">Reference proteome</keyword>
<evidence type="ECO:0000256" key="2">
    <source>
        <dbReference type="ARBA" id="ARBA00022692"/>
    </source>
</evidence>
<feature type="transmembrane region" description="Helical" evidence="6">
    <location>
        <begin position="234"/>
        <end position="257"/>
    </location>
</feature>
<feature type="transmembrane region" description="Helical" evidence="6">
    <location>
        <begin position="32"/>
        <end position="55"/>
    </location>
</feature>
<feature type="compositionally biased region" description="Basic and acidic residues" evidence="5">
    <location>
        <begin position="569"/>
        <end position="583"/>
    </location>
</feature>
<feature type="compositionally biased region" description="Basic residues" evidence="5">
    <location>
        <begin position="505"/>
        <end position="516"/>
    </location>
</feature>
<feature type="compositionally biased region" description="Low complexity" evidence="5">
    <location>
        <begin position="463"/>
        <end position="478"/>
    </location>
</feature>
<keyword evidence="3 6" id="KW-1133">Transmembrane helix</keyword>
<evidence type="ECO:0000313" key="7">
    <source>
        <dbReference type="EMBL" id="ODM15975.1"/>
    </source>
</evidence>
<evidence type="ECO:0000256" key="6">
    <source>
        <dbReference type="SAM" id="Phobius"/>
    </source>
</evidence>
<feature type="transmembrane region" description="Helical" evidence="6">
    <location>
        <begin position="67"/>
        <end position="89"/>
    </location>
</feature>
<evidence type="ECO:0000313" key="8">
    <source>
        <dbReference type="Proteomes" id="UP000094569"/>
    </source>
</evidence>
<evidence type="ECO:0000256" key="5">
    <source>
        <dbReference type="SAM" id="MobiDB-lite"/>
    </source>
</evidence>
<comment type="subcellular location">
    <subcellularLocation>
        <location evidence="1">Membrane</location>
        <topology evidence="1">Multi-pass membrane protein</topology>
    </subcellularLocation>
</comment>
<dbReference type="EMBL" id="JXNT01000013">
    <property type="protein sequence ID" value="ODM15975.1"/>
    <property type="molecule type" value="Genomic_DNA"/>
</dbReference>
<reference evidence="7 8" key="1">
    <citation type="journal article" date="2016" name="BMC Genomics">
        <title>Comparative genomic and transcriptomic analyses of the Fuzhuan brick tea-fermentation fungus Aspergillus cristatus.</title>
        <authorList>
            <person name="Ge Y."/>
            <person name="Wang Y."/>
            <person name="Liu Y."/>
            <person name="Tan Y."/>
            <person name="Ren X."/>
            <person name="Zhang X."/>
            <person name="Hyde K.D."/>
            <person name="Liu Y."/>
            <person name="Liu Z."/>
        </authorList>
    </citation>
    <scope>NUCLEOTIDE SEQUENCE [LARGE SCALE GENOMIC DNA]</scope>
    <source>
        <strain evidence="7 8">GZAAS20.1005</strain>
    </source>
</reference>
<feature type="transmembrane region" description="Helical" evidence="6">
    <location>
        <begin position="162"/>
        <end position="181"/>
    </location>
</feature>
<gene>
    <name evidence="7" type="ORF">SI65_08409</name>
</gene>
<feature type="compositionally biased region" description="Basic and acidic residues" evidence="5">
    <location>
        <begin position="545"/>
        <end position="557"/>
    </location>
</feature>